<accession>A0A7M5WZW8</accession>
<evidence type="ECO:0000313" key="2">
    <source>
        <dbReference type="Proteomes" id="UP000594262"/>
    </source>
</evidence>
<organism evidence="1 2">
    <name type="scientific">Clytia hemisphaerica</name>
    <dbReference type="NCBI Taxonomy" id="252671"/>
    <lineage>
        <taxon>Eukaryota</taxon>
        <taxon>Metazoa</taxon>
        <taxon>Cnidaria</taxon>
        <taxon>Hydrozoa</taxon>
        <taxon>Hydroidolina</taxon>
        <taxon>Leptothecata</taxon>
        <taxon>Obeliida</taxon>
        <taxon>Clytiidae</taxon>
        <taxon>Clytia</taxon>
    </lineage>
</organism>
<name>A0A7M5WZW8_9CNID</name>
<dbReference type="AlphaFoldDB" id="A0A7M5WZW8"/>
<proteinExistence type="predicted"/>
<dbReference type="SUPFAM" id="SSF52540">
    <property type="entry name" value="P-loop containing nucleoside triphosphate hydrolases"/>
    <property type="match status" value="1"/>
</dbReference>
<evidence type="ECO:0000313" key="1">
    <source>
        <dbReference type="EnsemblMetazoa" id="CLYHEMP015573.1"/>
    </source>
</evidence>
<sequence>MASIAQQVLALKPIPINPTKCTPNKSLYQQILNNSQATSERQAKQFNLGNTHITSNPVDAADFILEREYGDSSLFVQNKHTSVFIPPIFVSNQYKKSSTAILDYDVEKDIYRLLVNLKQHSPTYWLTKELETFMQTQNGNDSIDSKVFDRWILNLQIMYLIMVEMKTDQLTLPTTTSDLGLFIQGCISVLPDSSPFRCDLQKNLTKTKNLKRVIKQMIMDTPNQDSNLEWLFGLQLSEIGEKVEYWMYDQLLPLKDDILQETVVLSSLTFLTNVQKKMHKETDFLIISWERKLIISVELKRTITDDKAFKQLDSNHRVFEEGLGDQLISGWTYFPVVCVENDNLSINNLHYITMETEIKPWLTSIFKRFPTIRATTTSNPLDEVKDLLKILVFAIHVSKKDQVAPITSSTWVEYTSNAIENVSTSHNILFYSNQQMAILNNNDPRYKKVIIRGPFGVGKSILLAQKAIQLNEQSEYNGKVMFIVGEKVFTKGLKSMLHNRLKVELEENRGIFVEQFETYETILFNRRLLKKINTLGIKAVFFDECQINDLFYNEWLKKVMMASVNYIWIAPSTDSLKDRTNYNELSSKFSFVNLKHNFRNTRQIIESTKTAAKIADYSYKKGIVMPPRNFPGGCEPVFVDDFIEAVKQARKRTNEGILVILTSAEDIKKYSGEKLNENGKAYHHAKNDFKEGENPFKFLQAGNVLFIDEKTSFGFEWATVIDFEGDILFKSSPTYHDCNYMLRCTTNLIVVKESS</sequence>
<keyword evidence="2" id="KW-1185">Reference proteome</keyword>
<reference evidence="1" key="1">
    <citation type="submission" date="2021-01" db="UniProtKB">
        <authorList>
            <consortium name="EnsemblMetazoa"/>
        </authorList>
    </citation>
    <scope>IDENTIFICATION</scope>
</reference>
<dbReference type="InterPro" id="IPR027417">
    <property type="entry name" value="P-loop_NTPase"/>
</dbReference>
<protein>
    <submittedName>
        <fullName evidence="1">Uncharacterized protein</fullName>
    </submittedName>
</protein>
<dbReference type="EnsemblMetazoa" id="CLYHEMT015573.1">
    <property type="protein sequence ID" value="CLYHEMP015573.1"/>
    <property type="gene ID" value="CLYHEMG015573"/>
</dbReference>
<dbReference type="RefSeq" id="XP_066911394.1">
    <property type="nucleotide sequence ID" value="XM_067055293.1"/>
</dbReference>
<dbReference type="Proteomes" id="UP000594262">
    <property type="component" value="Unplaced"/>
</dbReference>
<dbReference type="GeneID" id="136798647"/>